<keyword evidence="1" id="KW-0175">Coiled coil</keyword>
<evidence type="ECO:0000313" key="3">
    <source>
        <dbReference type="Proteomes" id="UP001157125"/>
    </source>
</evidence>
<dbReference type="SUPFAM" id="SSF82607">
    <property type="entry name" value="YbaB-like"/>
    <property type="match status" value="1"/>
</dbReference>
<organism evidence="2 3">
    <name type="scientific">Demequina litorisediminis</name>
    <dbReference type="NCBI Taxonomy" id="1849022"/>
    <lineage>
        <taxon>Bacteria</taxon>
        <taxon>Bacillati</taxon>
        <taxon>Actinomycetota</taxon>
        <taxon>Actinomycetes</taxon>
        <taxon>Micrococcales</taxon>
        <taxon>Demequinaceae</taxon>
        <taxon>Demequina</taxon>
    </lineage>
</organism>
<proteinExistence type="predicted"/>
<feature type="coiled-coil region" evidence="1">
    <location>
        <begin position="13"/>
        <end position="40"/>
    </location>
</feature>
<dbReference type="InterPro" id="IPR036894">
    <property type="entry name" value="YbaB-like_sf"/>
</dbReference>
<accession>A0ABQ6IGA2</accession>
<dbReference type="Proteomes" id="UP001157125">
    <property type="component" value="Unassembled WGS sequence"/>
</dbReference>
<reference evidence="3" key="1">
    <citation type="journal article" date="2019" name="Int. J. Syst. Evol. Microbiol.">
        <title>The Global Catalogue of Microorganisms (GCM) 10K type strain sequencing project: providing services to taxonomists for standard genome sequencing and annotation.</title>
        <authorList>
            <consortium name="The Broad Institute Genomics Platform"/>
            <consortium name="The Broad Institute Genome Sequencing Center for Infectious Disease"/>
            <person name="Wu L."/>
            <person name="Ma J."/>
        </authorList>
    </citation>
    <scope>NUCLEOTIDE SEQUENCE [LARGE SCALE GENOMIC DNA]</scope>
    <source>
        <strain evidence="3">NBRC 112299</strain>
    </source>
</reference>
<protein>
    <recommendedName>
        <fullName evidence="4">YbaB/EbfC DNA-binding family protein</fullName>
    </recommendedName>
</protein>
<evidence type="ECO:0000256" key="1">
    <source>
        <dbReference type="SAM" id="Coils"/>
    </source>
</evidence>
<sequence length="132" mass="14164">MTTPMPETFDEARLRLRAQAAEARERREALRETAAAIHAAHATVRSSDGTVSVTASADGAVTDVTVTESALDDTPAQASRTLTATVAAAQRRALENAVAASAERWGEGHPLVAELRQSAQRFTSEQRTWGYE</sequence>
<name>A0ABQ6IGA2_9MICO</name>
<keyword evidence="3" id="KW-1185">Reference proteome</keyword>
<dbReference type="EMBL" id="BSUN01000001">
    <property type="protein sequence ID" value="GMA36178.1"/>
    <property type="molecule type" value="Genomic_DNA"/>
</dbReference>
<dbReference type="Pfam" id="PF02575">
    <property type="entry name" value="YbaB_DNA_bd"/>
    <property type="match status" value="1"/>
</dbReference>
<evidence type="ECO:0000313" key="2">
    <source>
        <dbReference type="EMBL" id="GMA36178.1"/>
    </source>
</evidence>
<gene>
    <name evidence="2" type="ORF">GCM10025876_23820</name>
</gene>
<evidence type="ECO:0008006" key="4">
    <source>
        <dbReference type="Google" id="ProtNLM"/>
    </source>
</evidence>
<comment type="caution">
    <text evidence="2">The sequence shown here is derived from an EMBL/GenBank/DDBJ whole genome shotgun (WGS) entry which is preliminary data.</text>
</comment>
<dbReference type="InterPro" id="IPR004401">
    <property type="entry name" value="YbaB/EbfC"/>
</dbReference>
<dbReference type="RefSeq" id="WP_284328431.1">
    <property type="nucleotide sequence ID" value="NZ_BSUN01000001.1"/>
</dbReference>
<dbReference type="Gene3D" id="3.30.1310.10">
    <property type="entry name" value="Nucleoid-associated protein YbaB-like domain"/>
    <property type="match status" value="1"/>
</dbReference>